<dbReference type="EMBL" id="DF237045">
    <property type="protein sequence ID" value="GAQ81950.1"/>
    <property type="molecule type" value="Genomic_DNA"/>
</dbReference>
<dbReference type="AlphaFoldDB" id="A0A0U9HJ59"/>
<dbReference type="Proteomes" id="UP000054558">
    <property type="component" value="Unassembled WGS sequence"/>
</dbReference>
<evidence type="ECO:0000313" key="2">
    <source>
        <dbReference type="Proteomes" id="UP000054558"/>
    </source>
</evidence>
<evidence type="ECO:0000313" key="1">
    <source>
        <dbReference type="EMBL" id="GAQ81950.1"/>
    </source>
</evidence>
<feature type="non-terminal residue" evidence="1">
    <location>
        <position position="1"/>
    </location>
</feature>
<gene>
    <name evidence="1" type="ORF">KFL_000960010</name>
</gene>
<protein>
    <submittedName>
        <fullName evidence="1">Uncharacterized protein</fullName>
    </submittedName>
</protein>
<sequence>LSASQSALLAESSVHTQRAVQLQEIQSQYVQAKKSSLASAWEAYKETHATALRERKLLLYIPYQSGQGNRLLGIVTAFMLALISHRALLIDYCKCIHTLDTCKCQWGDLFNQQDIELDAVSLMEKDSGLKITIRDESLTQVDFVYDALDLNLADLADRPVVWGNGSMDWTAHLWLANPHHRETLRALFRPGYVFHDVAQLLMRPSKALRDVRDHWVETRFRPLTIGVHVRMMSLGRLVQKTDPQEYLPHFMHLASSIALLTQPEELVYTNQTAWEGLDRETREGLRTAVLEMLLLGASDEIIGTRASTFSHVAAAFGG</sequence>
<dbReference type="OMA" id="YKETHAT"/>
<reference evidence="1 2" key="1">
    <citation type="journal article" date="2014" name="Nat. Commun.">
        <title>Klebsormidium flaccidum genome reveals primary factors for plant terrestrial adaptation.</title>
        <authorList>
            <person name="Hori K."/>
            <person name="Maruyama F."/>
            <person name="Fujisawa T."/>
            <person name="Togashi T."/>
            <person name="Yamamoto N."/>
            <person name="Seo M."/>
            <person name="Sato S."/>
            <person name="Yamada T."/>
            <person name="Mori H."/>
            <person name="Tajima N."/>
            <person name="Moriyama T."/>
            <person name="Ikeuchi M."/>
            <person name="Watanabe M."/>
            <person name="Wada H."/>
            <person name="Kobayashi K."/>
            <person name="Saito M."/>
            <person name="Masuda T."/>
            <person name="Sasaki-Sekimoto Y."/>
            <person name="Mashiguchi K."/>
            <person name="Awai K."/>
            <person name="Shimojima M."/>
            <person name="Masuda S."/>
            <person name="Iwai M."/>
            <person name="Nobusawa T."/>
            <person name="Narise T."/>
            <person name="Kondo S."/>
            <person name="Saito H."/>
            <person name="Sato R."/>
            <person name="Murakawa M."/>
            <person name="Ihara Y."/>
            <person name="Oshima-Yamada Y."/>
            <person name="Ohtaka K."/>
            <person name="Satoh M."/>
            <person name="Sonobe K."/>
            <person name="Ishii M."/>
            <person name="Ohtani R."/>
            <person name="Kanamori-Sato M."/>
            <person name="Honoki R."/>
            <person name="Miyazaki D."/>
            <person name="Mochizuki H."/>
            <person name="Umetsu J."/>
            <person name="Higashi K."/>
            <person name="Shibata D."/>
            <person name="Kamiya Y."/>
            <person name="Sato N."/>
            <person name="Nakamura Y."/>
            <person name="Tabata S."/>
            <person name="Ida S."/>
            <person name="Kurokawa K."/>
            <person name="Ohta H."/>
        </authorList>
    </citation>
    <scope>NUCLEOTIDE SEQUENCE [LARGE SCALE GENOMIC DNA]</scope>
    <source>
        <strain evidence="1 2">NIES-2285</strain>
    </source>
</reference>
<keyword evidence="2" id="KW-1185">Reference proteome</keyword>
<name>A0A0U9HJ59_KLENI</name>
<accession>A0A0U9HJ59</accession>
<organism evidence="1 2">
    <name type="scientific">Klebsormidium nitens</name>
    <name type="common">Green alga</name>
    <name type="synonym">Ulothrix nitens</name>
    <dbReference type="NCBI Taxonomy" id="105231"/>
    <lineage>
        <taxon>Eukaryota</taxon>
        <taxon>Viridiplantae</taxon>
        <taxon>Streptophyta</taxon>
        <taxon>Klebsormidiophyceae</taxon>
        <taxon>Klebsormidiales</taxon>
        <taxon>Klebsormidiaceae</taxon>
        <taxon>Klebsormidium</taxon>
    </lineage>
</organism>
<dbReference type="OrthoDB" id="428346at2759"/>
<proteinExistence type="predicted"/>